<dbReference type="Proteomes" id="UP000036000">
    <property type="component" value="Chromosome"/>
</dbReference>
<comment type="similarity">
    <text evidence="2 9">Belongs to the major facilitator superfamily. Sugar transporter (TC 2.A.1.1) family.</text>
</comment>
<keyword evidence="4" id="KW-1003">Cell membrane</keyword>
<dbReference type="PANTHER" id="PTHR48020">
    <property type="entry name" value="PROTON MYO-INOSITOL COTRANSPORTER"/>
    <property type="match status" value="1"/>
</dbReference>
<evidence type="ECO:0000256" key="4">
    <source>
        <dbReference type="ARBA" id="ARBA00022475"/>
    </source>
</evidence>
<dbReference type="SUPFAM" id="SSF103473">
    <property type="entry name" value="MFS general substrate transporter"/>
    <property type="match status" value="1"/>
</dbReference>
<feature type="transmembrane region" description="Helical" evidence="10">
    <location>
        <begin position="247"/>
        <end position="270"/>
    </location>
</feature>
<dbReference type="PROSITE" id="PS00216">
    <property type="entry name" value="SUGAR_TRANSPORT_1"/>
    <property type="match status" value="1"/>
</dbReference>
<accession>A0AAC8UUX8</accession>
<dbReference type="RefSeq" id="WP_048733253.1">
    <property type="nucleotide sequence ID" value="NZ_CP012033.1"/>
</dbReference>
<dbReference type="Pfam" id="PF00083">
    <property type="entry name" value="Sugar_tr"/>
    <property type="match status" value="1"/>
</dbReference>
<comment type="subcellular location">
    <subcellularLocation>
        <location evidence="1">Cell membrane</location>
        <topology evidence="1">Multi-pass membrane protein</topology>
    </subcellularLocation>
</comment>
<evidence type="ECO:0000256" key="10">
    <source>
        <dbReference type="SAM" id="Phobius"/>
    </source>
</evidence>
<dbReference type="PROSITE" id="PS50850">
    <property type="entry name" value="MFS"/>
    <property type="match status" value="1"/>
</dbReference>
<dbReference type="InterPro" id="IPR003663">
    <property type="entry name" value="Sugar/inositol_transpt"/>
</dbReference>
<dbReference type="GO" id="GO:0022857">
    <property type="term" value="F:transmembrane transporter activity"/>
    <property type="evidence" value="ECO:0007669"/>
    <property type="project" value="InterPro"/>
</dbReference>
<feature type="transmembrane region" description="Helical" evidence="10">
    <location>
        <begin position="343"/>
        <end position="369"/>
    </location>
</feature>
<dbReference type="FunFam" id="1.20.1250.20:FF:000218">
    <property type="entry name" value="facilitated trehalose transporter Tret1"/>
    <property type="match status" value="1"/>
</dbReference>
<proteinExistence type="inferred from homology"/>
<evidence type="ECO:0000256" key="6">
    <source>
        <dbReference type="ARBA" id="ARBA00022692"/>
    </source>
</evidence>
<dbReference type="InterPro" id="IPR005829">
    <property type="entry name" value="Sugar_transporter_CS"/>
</dbReference>
<dbReference type="InterPro" id="IPR050814">
    <property type="entry name" value="Myo-inositol_Transporter"/>
</dbReference>
<reference evidence="12 13" key="1">
    <citation type="submission" date="2015-07" db="EMBL/GenBank/DDBJ databases">
        <title>Lactobacillus korensis/26-25/ whole genome sequencing.</title>
        <authorList>
            <person name="Kim M.K."/>
            <person name="Im W.-T."/>
            <person name="Srinivasan S."/>
            <person name="Lee J.-J."/>
        </authorList>
    </citation>
    <scope>NUCLEOTIDE SEQUENCE [LARGE SCALE GENOMIC DNA]</scope>
    <source>
        <strain evidence="12 13">26-25</strain>
    </source>
</reference>
<dbReference type="PRINTS" id="PR00171">
    <property type="entry name" value="SUGRTRNSPORT"/>
</dbReference>
<keyword evidence="6 10" id="KW-0812">Transmembrane</keyword>
<evidence type="ECO:0000256" key="7">
    <source>
        <dbReference type="ARBA" id="ARBA00022989"/>
    </source>
</evidence>
<dbReference type="AlphaFoldDB" id="A0AAC8UUX8"/>
<evidence type="ECO:0000256" key="8">
    <source>
        <dbReference type="ARBA" id="ARBA00023136"/>
    </source>
</evidence>
<dbReference type="Gene3D" id="1.20.1250.20">
    <property type="entry name" value="MFS general substrate transporter like domains"/>
    <property type="match status" value="1"/>
</dbReference>
<feature type="transmembrane region" description="Helical" evidence="10">
    <location>
        <begin position="101"/>
        <end position="122"/>
    </location>
</feature>
<feature type="domain" description="Major facilitator superfamily (MFS) profile" evidence="11">
    <location>
        <begin position="10"/>
        <end position="437"/>
    </location>
</feature>
<organism evidence="12 13">
    <name type="scientific">Levilactobacillus koreensis</name>
    <dbReference type="NCBI Taxonomy" id="637971"/>
    <lineage>
        <taxon>Bacteria</taxon>
        <taxon>Bacillati</taxon>
        <taxon>Bacillota</taxon>
        <taxon>Bacilli</taxon>
        <taxon>Lactobacillales</taxon>
        <taxon>Lactobacillaceae</taxon>
        <taxon>Levilactobacillus</taxon>
    </lineage>
</organism>
<feature type="transmembrane region" description="Helical" evidence="10">
    <location>
        <begin position="134"/>
        <end position="157"/>
    </location>
</feature>
<dbReference type="EMBL" id="CP012033">
    <property type="protein sequence ID" value="AKP64322.1"/>
    <property type="molecule type" value="Genomic_DNA"/>
</dbReference>
<keyword evidence="8 10" id="KW-0472">Membrane</keyword>
<feature type="transmembrane region" description="Helical" evidence="10">
    <location>
        <begin position="76"/>
        <end position="95"/>
    </location>
</feature>
<feature type="transmembrane region" description="Helical" evidence="10">
    <location>
        <begin position="390"/>
        <end position="407"/>
    </location>
</feature>
<evidence type="ECO:0000256" key="2">
    <source>
        <dbReference type="ARBA" id="ARBA00010992"/>
    </source>
</evidence>
<keyword evidence="5" id="KW-0762">Sugar transport</keyword>
<feature type="transmembrane region" description="Helical" evidence="10">
    <location>
        <begin position="7"/>
        <end position="31"/>
    </location>
</feature>
<dbReference type="PROSITE" id="PS00217">
    <property type="entry name" value="SUGAR_TRANSPORT_2"/>
    <property type="match status" value="1"/>
</dbReference>
<dbReference type="KEGG" id="lko:ABN16_04480"/>
<dbReference type="PANTHER" id="PTHR48020:SF12">
    <property type="entry name" value="PROTON MYO-INOSITOL COTRANSPORTER"/>
    <property type="match status" value="1"/>
</dbReference>
<evidence type="ECO:0000256" key="3">
    <source>
        <dbReference type="ARBA" id="ARBA00022448"/>
    </source>
</evidence>
<keyword evidence="3 9" id="KW-0813">Transport</keyword>
<feature type="transmembrane region" description="Helical" evidence="10">
    <location>
        <begin position="285"/>
        <end position="307"/>
    </location>
</feature>
<keyword evidence="13" id="KW-1185">Reference proteome</keyword>
<dbReference type="InterPro" id="IPR036259">
    <property type="entry name" value="MFS_trans_sf"/>
</dbReference>
<dbReference type="InterPro" id="IPR005828">
    <property type="entry name" value="MFS_sugar_transport-like"/>
</dbReference>
<dbReference type="NCBIfam" id="TIGR00879">
    <property type="entry name" value="SP"/>
    <property type="match status" value="1"/>
</dbReference>
<evidence type="ECO:0000313" key="12">
    <source>
        <dbReference type="EMBL" id="AKP64322.1"/>
    </source>
</evidence>
<evidence type="ECO:0000259" key="11">
    <source>
        <dbReference type="PROSITE" id="PS50850"/>
    </source>
</evidence>
<feature type="transmembrane region" description="Helical" evidence="10">
    <location>
        <begin position="43"/>
        <end position="64"/>
    </location>
</feature>
<evidence type="ECO:0000256" key="5">
    <source>
        <dbReference type="ARBA" id="ARBA00022597"/>
    </source>
</evidence>
<gene>
    <name evidence="12" type="ORF">ABN16_04480</name>
</gene>
<feature type="transmembrane region" description="Helical" evidence="10">
    <location>
        <begin position="314"/>
        <end position="337"/>
    </location>
</feature>
<dbReference type="InterPro" id="IPR020846">
    <property type="entry name" value="MFS_dom"/>
</dbReference>
<evidence type="ECO:0000313" key="13">
    <source>
        <dbReference type="Proteomes" id="UP000036000"/>
    </source>
</evidence>
<name>A0AAC8UUX8_9LACO</name>
<sequence length="453" mass="48840">MNRHLSTFFIFTFGALGGLLFGFDTGIISGASPLIESNFNLNIAQTGFITSSVLIGSSVGALGVGPLADRFGRKRLLILAAILFLLGSSLSMVAVGFWSMVVARIILGFAVGSASALTPAYLAELAPAERRGSLGTLFQLMITLGILLAYVSNLGFLNHNLLGVRDWRWMLGSALIPAAMLLIGGLMLPESPRFLAEKGHTEEALSVLKMLRKNTTDDPNKELADIEMVAHQPKGGIKELFTIARPAVIVAVGIMLLQQLVGINSVIYFLPQVFIKGFGFAEGSAIWISVGIGIVNFVVTVLATFIMDKFNRKTFLMFGSIVMAVSLGILAILNFTVNIHAAAIPTMILIAIYIFGFAISWGPIAWVTIGEIFPLSVRGIGSSIGSAANWIGNFLVSQFFLVMLSYFHNNVGGPFAVFAVFAVLSMVFVHYLVPETRGKSLEEIEMELRHQAK</sequence>
<evidence type="ECO:0000256" key="9">
    <source>
        <dbReference type="RuleBase" id="RU003346"/>
    </source>
</evidence>
<dbReference type="GO" id="GO:0005886">
    <property type="term" value="C:plasma membrane"/>
    <property type="evidence" value="ECO:0007669"/>
    <property type="project" value="UniProtKB-SubCell"/>
</dbReference>
<evidence type="ECO:0000256" key="1">
    <source>
        <dbReference type="ARBA" id="ARBA00004651"/>
    </source>
</evidence>
<feature type="transmembrane region" description="Helical" evidence="10">
    <location>
        <begin position="169"/>
        <end position="188"/>
    </location>
</feature>
<keyword evidence="7 10" id="KW-1133">Transmembrane helix</keyword>
<protein>
    <submittedName>
        <fullName evidence="12">Arabinose ABC transporter permease</fullName>
    </submittedName>
</protein>
<feature type="transmembrane region" description="Helical" evidence="10">
    <location>
        <begin position="413"/>
        <end position="433"/>
    </location>
</feature>